<reference evidence="1 2" key="1">
    <citation type="submission" date="2023-12" db="EMBL/GenBank/DDBJ databases">
        <title>Denitrificimonas halotolerans sp. nov.,a novel species isolated from landfill leachate.</title>
        <authorList>
            <person name="Wang S."/>
        </authorList>
    </citation>
    <scope>NUCLEOTIDE SEQUENCE [LARGE SCALE GENOMIC DNA]</scope>
    <source>
        <strain evidence="1 2">JX-1</strain>
    </source>
</reference>
<evidence type="ECO:0000313" key="1">
    <source>
        <dbReference type="EMBL" id="MDY7219220.1"/>
    </source>
</evidence>
<name>A0ABU5GR77_9GAMM</name>
<dbReference type="Proteomes" id="UP001294570">
    <property type="component" value="Unassembled WGS sequence"/>
</dbReference>
<evidence type="ECO:0008006" key="3">
    <source>
        <dbReference type="Google" id="ProtNLM"/>
    </source>
</evidence>
<comment type="caution">
    <text evidence="1">The sequence shown here is derived from an EMBL/GenBank/DDBJ whole genome shotgun (WGS) entry which is preliminary data.</text>
</comment>
<gene>
    <name evidence="1" type="ORF">TOI97_06520</name>
</gene>
<organism evidence="1 2">
    <name type="scientific">Denitrificimonas halotolerans</name>
    <dbReference type="NCBI Taxonomy" id="3098930"/>
    <lineage>
        <taxon>Bacteria</taxon>
        <taxon>Pseudomonadati</taxon>
        <taxon>Pseudomonadota</taxon>
        <taxon>Gammaproteobacteria</taxon>
        <taxon>Pseudomonadales</taxon>
        <taxon>Pseudomonadaceae</taxon>
        <taxon>Denitrificimonas</taxon>
    </lineage>
</organism>
<protein>
    <recommendedName>
        <fullName evidence="3">Formylmethanofuran dehydrogenase subunit E domain-containing protein</fullName>
    </recommendedName>
</protein>
<dbReference type="EMBL" id="JAXIVU010000006">
    <property type="protein sequence ID" value="MDY7219220.1"/>
    <property type="molecule type" value="Genomic_DNA"/>
</dbReference>
<evidence type="ECO:0000313" key="2">
    <source>
        <dbReference type="Proteomes" id="UP001294570"/>
    </source>
</evidence>
<proteinExistence type="predicted"/>
<sequence length="209" mass="22865">MMSFPDFFDQAPVIQLRDPLAELLGSATDGVMDYCYADVVRLAGHSCPTVAGAFLTTRAALQVLYAGEMPERGAIKVHMPEPESVGTTGVVAQVITLVTGAAAKGGFKGIGVRLTRRDLMSFAQAEMENDGLIRFERTDSGAAVLVKFDGHAVPADHSQKERMQAVMHHSETPEQQKEFAHLWQERVRKILIEHADDPALLTLVRLDSH</sequence>
<accession>A0ABU5GR77</accession>
<keyword evidence="2" id="KW-1185">Reference proteome</keyword>